<evidence type="ECO:0000256" key="12">
    <source>
        <dbReference type="PIRSR" id="PIRSR018425-1"/>
    </source>
</evidence>
<dbReference type="InterPro" id="IPR048840">
    <property type="entry name" value="PolA_pol_NTPase"/>
</dbReference>
<feature type="region of interest" description="Disordered" evidence="14">
    <location>
        <begin position="474"/>
        <end position="501"/>
    </location>
</feature>
<feature type="binding site" evidence="13">
    <location>
        <position position="78"/>
    </location>
    <ligand>
        <name>Mg(2+)</name>
        <dbReference type="ChEBI" id="CHEBI:18420"/>
        <label>2</label>
        <note>catalytic</note>
    </ligand>
</feature>
<keyword evidence="8 11" id="KW-0067">ATP-binding</keyword>
<evidence type="ECO:0000256" key="2">
    <source>
        <dbReference type="ARBA" id="ARBA00004123"/>
    </source>
</evidence>
<evidence type="ECO:0000256" key="7">
    <source>
        <dbReference type="ARBA" id="ARBA00022741"/>
    </source>
</evidence>
<dbReference type="Pfam" id="PF20750">
    <property type="entry name" value="PAP_NTPase"/>
    <property type="match status" value="1"/>
</dbReference>
<feature type="binding site" evidence="12">
    <location>
        <position position="212"/>
    </location>
    <ligand>
        <name>ATP</name>
        <dbReference type="ChEBI" id="CHEBI:30616"/>
    </ligand>
</feature>
<dbReference type="GO" id="GO:0003723">
    <property type="term" value="F:RNA binding"/>
    <property type="evidence" value="ECO:0007669"/>
    <property type="project" value="UniProtKB-UniRule"/>
</dbReference>
<evidence type="ECO:0000256" key="5">
    <source>
        <dbReference type="ARBA" id="ARBA00022679"/>
    </source>
</evidence>
<feature type="binding site" evidence="12">
    <location>
        <begin position="78"/>
        <end position="80"/>
    </location>
    <ligand>
        <name>ATP</name>
        <dbReference type="ChEBI" id="CHEBI:30616"/>
    </ligand>
</feature>
<evidence type="ECO:0000259" key="15">
    <source>
        <dbReference type="Pfam" id="PF04926"/>
    </source>
</evidence>
<keyword evidence="9 13" id="KW-0460">Magnesium</keyword>
<evidence type="ECO:0000256" key="1">
    <source>
        <dbReference type="ARBA" id="ARBA00001936"/>
    </source>
</evidence>
<reference evidence="18 19" key="1">
    <citation type="journal article" date="2009" name="Science">
        <title>Green evolution and dynamic adaptations revealed by genomes of the marine picoeukaryotes Micromonas.</title>
        <authorList>
            <person name="Worden A.Z."/>
            <person name="Lee J.H."/>
            <person name="Mock T."/>
            <person name="Rouze P."/>
            <person name="Simmons M.P."/>
            <person name="Aerts A.L."/>
            <person name="Allen A.E."/>
            <person name="Cuvelier M.L."/>
            <person name="Derelle E."/>
            <person name="Everett M.V."/>
            <person name="Foulon E."/>
            <person name="Grimwood J."/>
            <person name="Gundlach H."/>
            <person name="Henrissat B."/>
            <person name="Napoli C."/>
            <person name="McDonald S.M."/>
            <person name="Parker M.S."/>
            <person name="Rombauts S."/>
            <person name="Salamov A."/>
            <person name="Von Dassow P."/>
            <person name="Badger J.H."/>
            <person name="Coutinho P.M."/>
            <person name="Demir E."/>
            <person name="Dubchak I."/>
            <person name="Gentemann C."/>
            <person name="Eikrem W."/>
            <person name="Gready J.E."/>
            <person name="John U."/>
            <person name="Lanier W."/>
            <person name="Lindquist E.A."/>
            <person name="Lucas S."/>
            <person name="Mayer K.F."/>
            <person name="Moreau H."/>
            <person name="Not F."/>
            <person name="Otillar R."/>
            <person name="Panaud O."/>
            <person name="Pangilinan J."/>
            <person name="Paulsen I."/>
            <person name="Piegu B."/>
            <person name="Poliakov A."/>
            <person name="Robbens S."/>
            <person name="Schmutz J."/>
            <person name="Toulza E."/>
            <person name="Wyss T."/>
            <person name="Zelensky A."/>
            <person name="Zhou K."/>
            <person name="Armbrust E.V."/>
            <person name="Bhattacharya D."/>
            <person name="Goodenough U.W."/>
            <person name="Van de Peer Y."/>
            <person name="Grigoriev I.V."/>
        </authorList>
    </citation>
    <scope>NUCLEOTIDE SEQUENCE [LARGE SCALE GENOMIC DNA]</scope>
    <source>
        <strain evidence="18 19">CCMP1545</strain>
    </source>
</reference>
<dbReference type="Gene3D" id="1.10.1410.10">
    <property type="match status" value="1"/>
</dbReference>
<evidence type="ECO:0000256" key="4">
    <source>
        <dbReference type="ARBA" id="ARBA00022664"/>
    </source>
</evidence>
<comment type="catalytic activity">
    <reaction evidence="11">
        <text>RNA(n) + ATP = RNA(n)-3'-adenine ribonucleotide + diphosphate</text>
        <dbReference type="Rhea" id="RHEA:11332"/>
        <dbReference type="Rhea" id="RHEA-COMP:14527"/>
        <dbReference type="Rhea" id="RHEA-COMP:17347"/>
        <dbReference type="ChEBI" id="CHEBI:30616"/>
        <dbReference type="ChEBI" id="CHEBI:33019"/>
        <dbReference type="ChEBI" id="CHEBI:140395"/>
        <dbReference type="ChEBI" id="CHEBI:173115"/>
        <dbReference type="EC" id="2.7.7.19"/>
    </reaction>
</comment>
<dbReference type="InterPro" id="IPR007010">
    <property type="entry name" value="PolA_pol_RNA-bd_dom"/>
</dbReference>
<protein>
    <recommendedName>
        <fullName evidence="11">Poly(A) polymerase</fullName>
        <ecNumber evidence="11">2.7.7.19</ecNumber>
    </recommendedName>
</protein>
<dbReference type="eggNOG" id="KOG2245">
    <property type="taxonomic scope" value="Eukaryota"/>
</dbReference>
<dbReference type="OrthoDB" id="412748at2759"/>
<dbReference type="Proteomes" id="UP000001876">
    <property type="component" value="Unassembled WGS sequence"/>
</dbReference>
<feature type="compositionally biased region" description="Basic and acidic residues" evidence="14">
    <location>
        <begin position="563"/>
        <end position="573"/>
    </location>
</feature>
<feature type="binding site" evidence="12">
    <location>
        <begin position="221"/>
        <end position="222"/>
    </location>
    <ligand>
        <name>ATP</name>
        <dbReference type="ChEBI" id="CHEBI:30616"/>
    </ligand>
</feature>
<keyword evidence="6 13" id="KW-0479">Metal-binding</keyword>
<dbReference type="Pfam" id="PF04928">
    <property type="entry name" value="PAP_central"/>
    <property type="match status" value="1"/>
</dbReference>
<evidence type="ECO:0000256" key="3">
    <source>
        <dbReference type="ARBA" id="ARBA00010912"/>
    </source>
</evidence>
<gene>
    <name evidence="18" type="ORF">MICPUCDRAFT_68905</name>
</gene>
<comment type="cofactor">
    <cofactor evidence="1">
        <name>Mn(2+)</name>
        <dbReference type="ChEBI" id="CHEBI:29035"/>
    </cofactor>
</comment>
<evidence type="ECO:0000256" key="6">
    <source>
        <dbReference type="ARBA" id="ARBA00022723"/>
    </source>
</evidence>
<dbReference type="RefSeq" id="XP_003060580.1">
    <property type="nucleotide sequence ID" value="XM_003060534.1"/>
</dbReference>
<feature type="compositionally biased region" description="Basic and acidic residues" evidence="14">
    <location>
        <begin position="623"/>
        <end position="636"/>
    </location>
</feature>
<dbReference type="InterPro" id="IPR043519">
    <property type="entry name" value="NT_sf"/>
</dbReference>
<evidence type="ECO:0000256" key="9">
    <source>
        <dbReference type="ARBA" id="ARBA00022842"/>
    </source>
</evidence>
<feature type="compositionally biased region" description="Basic and acidic residues" evidence="14">
    <location>
        <begin position="481"/>
        <end position="493"/>
    </location>
</feature>
<keyword evidence="5 11" id="KW-0808">Transferase</keyword>
<feature type="domain" description="Poly(A) polymerase RNA-binding" evidence="15">
    <location>
        <begin position="342"/>
        <end position="396"/>
    </location>
</feature>
<comment type="similarity">
    <text evidence="3 11">Belongs to the poly(A) polymerase family.</text>
</comment>
<comment type="subcellular location">
    <subcellularLocation>
        <location evidence="2 11">Nucleus</location>
    </subcellularLocation>
</comment>
<dbReference type="EC" id="2.7.7.19" evidence="11"/>
<feature type="binding site" evidence="12">
    <location>
        <begin position="65"/>
        <end position="67"/>
    </location>
    <ligand>
        <name>ATP</name>
        <dbReference type="ChEBI" id="CHEBI:30616"/>
    </ligand>
</feature>
<dbReference type="KEGG" id="mpp:MICPUCDRAFT_68905"/>
<evidence type="ECO:0000259" key="17">
    <source>
        <dbReference type="Pfam" id="PF20750"/>
    </source>
</evidence>
<dbReference type="SUPFAM" id="SSF81301">
    <property type="entry name" value="Nucleotidyltransferase"/>
    <property type="match status" value="1"/>
</dbReference>
<dbReference type="Pfam" id="PF04926">
    <property type="entry name" value="PAP_RNA-bind"/>
    <property type="match status" value="1"/>
</dbReference>
<sequence length="656" mass="71195">MDVKLSAELEARLHLENVFESPEECARREEVLGEINEALQEWVKAASAAKGIEEDLEPRCNLYTFGSYRLGVHGPAADIDTLCIGPRHLSRSEDFFGSEWTEYEGSFYLAMKNHPGTDRIVAVPDAVVPELKLIFRGFEVDMAYTSLPSFIAVPEDLDVCQTSILQNLDDASVKSLNGCRVADQLLRLVPNHASFRIALRALRVWARERGVYSNVQGFFGGVNLAILVARVCQLYPNAAASMLVYSFFQLWDAWQWTTPVMLTAIIDEGHGLRVWDERVNKAERFQLMKIITPAYPAQNSTFNVTHSTLHVLKREFKRGRETCAKILMGQTKWESLWEPLPFFTMHKHYLQVTMCAITEDDFKKWEGWVHSRLRMLVQAVETCSGGALIAHPYPERKQDPAKDSALHCIYYIGLGPAPPPTTGGPAPRGTLNLNPAVEQFQMLVTSWVNRADGTVQWQPGMEVHVKHMKRKDVPAWAIPDSGKEGKEEARTPADPKAAAAANERAAAAAAAAAAAQAAAEENAEGGAAAAAVGAKRGREDDANGNGEEDAEAGASAAADGEEPAAKREKKGEGDDAAAAAAEDAGGEDKENETTTTTTETAAAAIEVPEPVDHDDDIAGLGGTHDEIGGDVGERAAAKAKAPGGKLKVSFASVVKR</sequence>
<keyword evidence="10 11" id="KW-0539">Nucleus</keyword>
<dbReference type="AlphaFoldDB" id="C1MYJ8"/>
<dbReference type="Gene3D" id="3.30.460.10">
    <property type="entry name" value="Beta Polymerase, domain 2"/>
    <property type="match status" value="1"/>
</dbReference>
<feature type="binding site" evidence="13">
    <location>
        <position position="78"/>
    </location>
    <ligand>
        <name>Mg(2+)</name>
        <dbReference type="ChEBI" id="CHEBI:18420"/>
        <label>1</label>
        <note>catalytic</note>
    </ligand>
</feature>
<evidence type="ECO:0000313" key="18">
    <source>
        <dbReference type="EMBL" id="EEH55349.1"/>
    </source>
</evidence>
<dbReference type="GO" id="GO:0005634">
    <property type="term" value="C:nucleus"/>
    <property type="evidence" value="ECO:0007669"/>
    <property type="project" value="UniProtKB-SubCell"/>
</dbReference>
<comment type="function">
    <text evidence="11">Polymerase that creates the 3'-poly(A) tail of mRNA's.</text>
</comment>
<dbReference type="SUPFAM" id="SSF55003">
    <property type="entry name" value="PAP/Archaeal CCA-adding enzyme, C-terminal domain"/>
    <property type="match status" value="1"/>
</dbReference>
<keyword evidence="4 11" id="KW-0507">mRNA processing</keyword>
<evidence type="ECO:0000256" key="11">
    <source>
        <dbReference type="PIRNR" id="PIRNR018425"/>
    </source>
</evidence>
<feature type="domain" description="Poly(A) polymerase nucleotidyltransferase" evidence="17">
    <location>
        <begin position="2"/>
        <end position="189"/>
    </location>
</feature>
<dbReference type="Gene3D" id="3.30.70.590">
    <property type="entry name" value="Poly(A) polymerase predicted RNA binding domain"/>
    <property type="match status" value="1"/>
</dbReference>
<keyword evidence="19" id="KW-1185">Reference proteome</keyword>
<feature type="binding site" evidence="13">
    <location>
        <position position="80"/>
    </location>
    <ligand>
        <name>Mg(2+)</name>
        <dbReference type="ChEBI" id="CHEBI:18420"/>
        <label>1</label>
        <note>catalytic</note>
    </ligand>
</feature>
<proteinExistence type="inferred from homology"/>
<evidence type="ECO:0000256" key="14">
    <source>
        <dbReference type="SAM" id="MobiDB-lite"/>
    </source>
</evidence>
<dbReference type="PIRSF" id="PIRSF018425">
    <property type="entry name" value="PolyA_polymerase"/>
    <property type="match status" value="1"/>
</dbReference>
<dbReference type="PANTHER" id="PTHR10682:SF10">
    <property type="entry name" value="POLYNUCLEOTIDE ADENYLYLTRANSFERASE"/>
    <property type="match status" value="1"/>
</dbReference>
<accession>C1MYJ8</accession>
<dbReference type="GO" id="GO:1990817">
    <property type="term" value="F:poly(A) RNA polymerase activity"/>
    <property type="evidence" value="ECO:0007669"/>
    <property type="project" value="UniProtKB-UniRule"/>
</dbReference>
<feature type="binding site" evidence="12">
    <location>
        <position position="141"/>
    </location>
    <ligand>
        <name>ATP</name>
        <dbReference type="ChEBI" id="CHEBI:30616"/>
    </ligand>
</feature>
<dbReference type="GeneID" id="9686017"/>
<dbReference type="GO" id="GO:0046872">
    <property type="term" value="F:metal ion binding"/>
    <property type="evidence" value="ECO:0007669"/>
    <property type="project" value="UniProtKB-KW"/>
</dbReference>
<keyword evidence="7 11" id="KW-0547">Nucleotide-binding</keyword>
<dbReference type="STRING" id="564608.C1MYJ8"/>
<feature type="binding site" evidence="13">
    <location>
        <position position="141"/>
    </location>
    <ligand>
        <name>Mg(2+)</name>
        <dbReference type="ChEBI" id="CHEBI:18420"/>
        <label>2</label>
        <note>catalytic</note>
    </ligand>
</feature>
<dbReference type="GO" id="GO:0031123">
    <property type="term" value="P:RNA 3'-end processing"/>
    <property type="evidence" value="ECO:0007669"/>
    <property type="project" value="InterPro"/>
</dbReference>
<dbReference type="OMA" id="TEFMEVA"/>
<dbReference type="InterPro" id="IPR007012">
    <property type="entry name" value="PolA_pol_cen_dom"/>
</dbReference>
<dbReference type="GO" id="GO:0006397">
    <property type="term" value="P:mRNA processing"/>
    <property type="evidence" value="ECO:0007669"/>
    <property type="project" value="UniProtKB-KW"/>
</dbReference>
<dbReference type="PANTHER" id="PTHR10682">
    <property type="entry name" value="POLY A POLYMERASE"/>
    <property type="match status" value="1"/>
</dbReference>
<dbReference type="InterPro" id="IPR014492">
    <property type="entry name" value="PolyA_polymerase"/>
</dbReference>
<dbReference type="FunFam" id="1.10.1410.10:FF:000001">
    <property type="entry name" value="Putative poly(A) polymerase gamma"/>
    <property type="match status" value="1"/>
</dbReference>
<feature type="domain" description="Poly(A) polymerase central" evidence="16">
    <location>
        <begin position="194"/>
        <end position="338"/>
    </location>
</feature>
<feature type="binding site" evidence="13">
    <location>
        <position position="80"/>
    </location>
    <ligand>
        <name>Mg(2+)</name>
        <dbReference type="ChEBI" id="CHEBI:18420"/>
        <label>2</label>
        <note>catalytic</note>
    </ligand>
</feature>
<evidence type="ECO:0000256" key="10">
    <source>
        <dbReference type="ARBA" id="ARBA00023242"/>
    </source>
</evidence>
<dbReference type="GO" id="GO:0005524">
    <property type="term" value="F:ATP binding"/>
    <property type="evidence" value="ECO:0007669"/>
    <property type="project" value="UniProtKB-UniRule"/>
</dbReference>
<dbReference type="InterPro" id="IPR011068">
    <property type="entry name" value="NuclTrfase_I-like_C"/>
</dbReference>
<dbReference type="SUPFAM" id="SSF81631">
    <property type="entry name" value="PAP/OAS1 substrate-binding domain"/>
    <property type="match status" value="1"/>
</dbReference>
<dbReference type="EMBL" id="GG663742">
    <property type="protein sequence ID" value="EEH55349.1"/>
    <property type="molecule type" value="Genomic_DNA"/>
</dbReference>
<evidence type="ECO:0000259" key="16">
    <source>
        <dbReference type="Pfam" id="PF04928"/>
    </source>
</evidence>
<evidence type="ECO:0000256" key="13">
    <source>
        <dbReference type="PIRSR" id="PIRSR018425-2"/>
    </source>
</evidence>
<feature type="region of interest" description="Disordered" evidence="14">
    <location>
        <begin position="530"/>
        <end position="643"/>
    </location>
</feature>
<name>C1MYJ8_MICPC</name>
<dbReference type="CDD" id="cd05402">
    <property type="entry name" value="NT_PAP_TUTase"/>
    <property type="match status" value="1"/>
</dbReference>
<organism evidence="19">
    <name type="scientific">Micromonas pusilla (strain CCMP1545)</name>
    <name type="common">Picoplanktonic green alga</name>
    <dbReference type="NCBI Taxonomy" id="564608"/>
    <lineage>
        <taxon>Eukaryota</taxon>
        <taxon>Viridiplantae</taxon>
        <taxon>Chlorophyta</taxon>
        <taxon>Mamiellophyceae</taxon>
        <taxon>Mamiellales</taxon>
        <taxon>Mamiellaceae</taxon>
        <taxon>Micromonas</taxon>
    </lineage>
</organism>
<comment type="cofactor">
    <cofactor evidence="13">
        <name>Mg(2+)</name>
        <dbReference type="ChEBI" id="CHEBI:18420"/>
    </cofactor>
    <text evidence="13">Binds 2 magnesium ions. Also active with manganese.</text>
</comment>
<feature type="compositionally biased region" description="Low complexity" evidence="14">
    <location>
        <begin position="593"/>
        <end position="604"/>
    </location>
</feature>
<evidence type="ECO:0000256" key="8">
    <source>
        <dbReference type="ARBA" id="ARBA00022840"/>
    </source>
</evidence>
<evidence type="ECO:0000313" key="19">
    <source>
        <dbReference type="Proteomes" id="UP000001876"/>
    </source>
</evidence>